<accession>F8KT40</accession>
<evidence type="ECO:0000313" key="2">
    <source>
        <dbReference type="Proteomes" id="UP000008387"/>
    </source>
</evidence>
<dbReference type="eggNOG" id="COG4268">
    <property type="taxonomic scope" value="Bacteria"/>
</dbReference>
<gene>
    <name evidence="1" type="ordered locus">HBZC1_09980</name>
</gene>
<proteinExistence type="predicted"/>
<dbReference type="InterPro" id="IPR019292">
    <property type="entry name" value="McrC"/>
</dbReference>
<dbReference type="HOGENOM" id="CLU_094902_0_0_7"/>
<dbReference type="PANTHER" id="PTHR38733:SF1">
    <property type="entry name" value="TYPE IV METHYL-DIRECTED RESTRICTION ENZYME ECOKMCRBC"/>
    <property type="match status" value="1"/>
</dbReference>
<dbReference type="STRING" id="1002804.HBZC1_09980"/>
<dbReference type="REBASE" id="36663">
    <property type="entry name" value="HbiCMcrBCP"/>
</dbReference>
<dbReference type="PANTHER" id="PTHR38733">
    <property type="entry name" value="PROTEIN MCRC"/>
    <property type="match status" value="1"/>
</dbReference>
<keyword evidence="2" id="KW-1185">Reference proteome</keyword>
<dbReference type="AlphaFoldDB" id="F8KT40"/>
<dbReference type="Pfam" id="PF10117">
    <property type="entry name" value="McrBC"/>
    <property type="match status" value="1"/>
</dbReference>
<reference evidence="1 2" key="1">
    <citation type="journal article" date="2011" name="J. Bacteriol.">
        <title>Genome sequence of Helicobacter bizzozeronii strain CIII-1, an isolate from human gastric mucosa.</title>
        <authorList>
            <person name="Schott T."/>
            <person name="Rossi M."/>
            <person name="Hanninen M.L."/>
        </authorList>
    </citation>
    <scope>NUCLEOTIDE SEQUENCE [LARGE SCALE GENOMIC DNA]</scope>
    <source>
        <strain evidence="1 2">CIII-1</strain>
    </source>
</reference>
<sequence length="222" mass="25995">MIHKERFYTTSDEYSLDNPPNRPIKSTLETFKVLALSSKTQEKLNSVRFVFDEISPSVNIDVDFARSAHASRFKEYENLLAWCDLFLRQKSLTPYSGSDRAYALLFPMEKLFESFVKHWLKTSLAGRYESPQERPRFLLENNGKFSINLRPDIVLENREKVLILDTKWKVIEESGNPSQADLYQMWAYASKYASIELKGKQRRVCLFSLSLAWARFHPCLDF</sequence>
<dbReference type="RefSeq" id="WP_013890428.1">
    <property type="nucleotide sequence ID" value="NC_015674.1"/>
</dbReference>
<name>F8KT40_HELBC</name>
<dbReference type="EMBL" id="FR871757">
    <property type="protein sequence ID" value="CCB79984.1"/>
    <property type="molecule type" value="Genomic_DNA"/>
</dbReference>
<organism evidence="1 2">
    <name type="scientific">Helicobacter bizzozeronii (strain CIII-1)</name>
    <dbReference type="NCBI Taxonomy" id="1002804"/>
    <lineage>
        <taxon>Bacteria</taxon>
        <taxon>Pseudomonadati</taxon>
        <taxon>Campylobacterota</taxon>
        <taxon>Epsilonproteobacteria</taxon>
        <taxon>Campylobacterales</taxon>
        <taxon>Helicobacteraceae</taxon>
        <taxon>Helicobacter</taxon>
    </lineage>
</organism>
<dbReference type="KEGG" id="hbi:HBZC1_09980"/>
<dbReference type="Proteomes" id="UP000008387">
    <property type="component" value="Chromosome"/>
</dbReference>
<evidence type="ECO:0000313" key="1">
    <source>
        <dbReference type="EMBL" id="CCB79984.1"/>
    </source>
</evidence>
<protein>
    <submittedName>
        <fullName evidence="1">McrBC 5-methylcytosine restriction system component</fullName>
    </submittedName>
</protein>